<name>I0JWS3_METFB</name>
<sequence length="78" mass="8907">MRMSIRRTPLDTSLYAGRAGMRAIRIGWAHTTSKKIGNLEILSWTPQNRLYAMLLERFICNSRHPLTGISMRGDCSRA</sequence>
<accession>I0JWS3</accession>
<evidence type="ECO:0000313" key="2">
    <source>
        <dbReference type="Proteomes" id="UP000004837"/>
    </source>
</evidence>
<dbReference type="EMBL" id="CAHT01000021">
    <property type="protein sequence ID" value="CCG91692.1"/>
    <property type="molecule type" value="Genomic_DNA"/>
</dbReference>
<reference evidence="1 2" key="1">
    <citation type="journal article" date="2012" name="J. Bacteriol.">
        <title>Draft Genome Sequence of the Volcano-Inhabiting Thermoacidophilic Methanotroph Methylacidiphilum fumariolicum Strain SolV.</title>
        <authorList>
            <person name="Khadem A.F."/>
            <person name="Wieczorek A.S."/>
            <person name="Pol A."/>
            <person name="Vuilleumier S."/>
            <person name="Harhangi H.R."/>
            <person name="Dunfield P.F."/>
            <person name="Kalyuzhnaya M.G."/>
            <person name="Murrell J.C."/>
            <person name="Francoijs K.-J."/>
            <person name="Stunnenberg H.G."/>
            <person name="Stein L.Y."/>
            <person name="DiSpirito A.A."/>
            <person name="Semrau J.D."/>
            <person name="Lajus A."/>
            <person name="Medigue C."/>
            <person name="Klotz M.G."/>
            <person name="Jetten M.S.M."/>
            <person name="Op den Camp H.J.M."/>
        </authorList>
    </citation>
    <scope>NUCLEOTIDE SEQUENCE [LARGE SCALE GENOMIC DNA]</scope>
    <source>
        <strain evidence="1 2">SolV</strain>
    </source>
</reference>
<evidence type="ECO:0000313" key="1">
    <source>
        <dbReference type="EMBL" id="CCG91692.1"/>
    </source>
</evidence>
<protein>
    <submittedName>
        <fullName evidence="1">Uncharacterized protein</fullName>
    </submittedName>
</protein>
<organism evidence="1 2">
    <name type="scientific">Methylacidiphilum fumariolicum (strain SolV)</name>
    <dbReference type="NCBI Taxonomy" id="1156937"/>
    <lineage>
        <taxon>Bacteria</taxon>
        <taxon>Pseudomonadati</taxon>
        <taxon>Verrucomicrobiota</taxon>
        <taxon>Methylacidiphilae</taxon>
        <taxon>Methylacidiphilales</taxon>
        <taxon>Methylacidiphilaceae</taxon>
        <taxon>Methylacidiphilum (ex Ratnadevi et al. 2023)</taxon>
    </lineage>
</organism>
<proteinExistence type="predicted"/>
<comment type="caution">
    <text evidence="1">The sequence shown here is derived from an EMBL/GenBank/DDBJ whole genome shotgun (WGS) entry which is preliminary data.</text>
</comment>
<dbReference type="Proteomes" id="UP000004837">
    <property type="component" value="Unassembled WGS sequence"/>
</dbReference>
<dbReference type="AlphaFoldDB" id="I0JWS3"/>
<dbReference type="InParanoid" id="I0JWS3"/>
<gene>
    <name evidence="1" type="ORF">MFUM_190041</name>
</gene>